<dbReference type="InterPro" id="IPR001554">
    <property type="entry name" value="Glyco_hydro_14"/>
</dbReference>
<protein>
    <recommendedName>
        <fullName evidence="4">Beta-amylase</fullName>
        <ecNumber evidence="4">3.2.1.2</ecNumber>
    </recommendedName>
</protein>
<dbReference type="PANTHER" id="PTHR31352">
    <property type="entry name" value="BETA-AMYLASE 1, CHLOROPLASTIC"/>
    <property type="match status" value="1"/>
</dbReference>
<dbReference type="EC" id="3.2.1.2" evidence="4"/>
<name>A0A2P2ING9_RHIMU</name>
<dbReference type="EMBL" id="GGEC01002286">
    <property type="protein sequence ID" value="MBW82769.1"/>
    <property type="molecule type" value="Transcribed_RNA"/>
</dbReference>
<proteinExistence type="inferred from homology"/>
<dbReference type="InterPro" id="IPR017853">
    <property type="entry name" value="GH"/>
</dbReference>
<comment type="catalytic activity">
    <reaction evidence="4">
        <text>Hydrolysis of (1-&gt;4)-alpha-D-glucosidic linkages in polysaccharides so as to remove successive maltose units from the non-reducing ends of the chains.</text>
        <dbReference type="EC" id="3.2.1.2"/>
    </reaction>
</comment>
<dbReference type="SUPFAM" id="SSF51445">
    <property type="entry name" value="(Trans)glycosidases"/>
    <property type="match status" value="1"/>
</dbReference>
<dbReference type="Pfam" id="PF01373">
    <property type="entry name" value="Glyco_hydro_14"/>
    <property type="match status" value="1"/>
</dbReference>
<accession>A0A2P2ING9</accession>
<keyword evidence="4" id="KW-0378">Hydrolase</keyword>
<dbReference type="GO" id="GO:0016161">
    <property type="term" value="F:beta-amylase activity"/>
    <property type="evidence" value="ECO:0007669"/>
    <property type="project" value="UniProtKB-EC"/>
</dbReference>
<dbReference type="GO" id="GO:0000272">
    <property type="term" value="P:polysaccharide catabolic process"/>
    <property type="evidence" value="ECO:0007669"/>
    <property type="project" value="UniProtKB-KW"/>
</dbReference>
<keyword evidence="2 4" id="KW-0119">Carbohydrate metabolism</keyword>
<evidence type="ECO:0000256" key="2">
    <source>
        <dbReference type="ARBA" id="ARBA00023277"/>
    </source>
</evidence>
<comment type="similarity">
    <text evidence="1 4">Belongs to the glycosyl hydrolase 14 family.</text>
</comment>
<dbReference type="PANTHER" id="PTHR31352:SF1">
    <property type="entry name" value="BETA-AMYLASE 3, CHLOROPLASTIC"/>
    <property type="match status" value="1"/>
</dbReference>
<keyword evidence="3 4" id="KW-0624">Polysaccharide degradation</keyword>
<dbReference type="AlphaFoldDB" id="A0A2P2ING9"/>
<evidence type="ECO:0000256" key="1">
    <source>
        <dbReference type="ARBA" id="ARBA00005652"/>
    </source>
</evidence>
<evidence type="ECO:0000256" key="4">
    <source>
        <dbReference type="RuleBase" id="RU000509"/>
    </source>
</evidence>
<reference evidence="5" key="1">
    <citation type="submission" date="2018-02" db="EMBL/GenBank/DDBJ databases">
        <title>Rhizophora mucronata_Transcriptome.</title>
        <authorList>
            <person name="Meera S.P."/>
            <person name="Sreeshan A."/>
            <person name="Augustine A."/>
        </authorList>
    </citation>
    <scope>NUCLEOTIDE SEQUENCE</scope>
    <source>
        <tissue evidence="5">Leaf</tissue>
    </source>
</reference>
<sequence length="126" mass="14156">MQDEQQPENAKCSPEGLVSQVKNVTKTAGIELAGENALERYDARAYAQILAISRSESGNGLTAFTYLRMNKKLFEEENWRQLVEFSKRMSEGGHSRLPECDFIGTDVYDGFIKGEKVEKTKEAAMV</sequence>
<organism evidence="5">
    <name type="scientific">Rhizophora mucronata</name>
    <name type="common">Asiatic mangrove</name>
    <dbReference type="NCBI Taxonomy" id="61149"/>
    <lineage>
        <taxon>Eukaryota</taxon>
        <taxon>Viridiplantae</taxon>
        <taxon>Streptophyta</taxon>
        <taxon>Embryophyta</taxon>
        <taxon>Tracheophyta</taxon>
        <taxon>Spermatophyta</taxon>
        <taxon>Magnoliopsida</taxon>
        <taxon>eudicotyledons</taxon>
        <taxon>Gunneridae</taxon>
        <taxon>Pentapetalae</taxon>
        <taxon>rosids</taxon>
        <taxon>fabids</taxon>
        <taxon>Malpighiales</taxon>
        <taxon>Rhizophoraceae</taxon>
        <taxon>Rhizophora</taxon>
    </lineage>
</organism>
<dbReference type="Gene3D" id="3.20.20.80">
    <property type="entry name" value="Glycosidases"/>
    <property type="match status" value="1"/>
</dbReference>
<evidence type="ECO:0000313" key="5">
    <source>
        <dbReference type="EMBL" id="MBW82769.1"/>
    </source>
</evidence>
<evidence type="ECO:0000256" key="3">
    <source>
        <dbReference type="ARBA" id="ARBA00023326"/>
    </source>
</evidence>
<keyword evidence="4" id="KW-0326">Glycosidase</keyword>